<feature type="domain" description="DNA2/NAM7 helicase helicase" evidence="1">
    <location>
        <begin position="452"/>
        <end position="567"/>
    </location>
</feature>
<dbReference type="KEGG" id="spu:115920376"/>
<dbReference type="InParanoid" id="A0A7M7N6C9"/>
<feature type="domain" description="ZNFX1" evidence="2">
    <location>
        <begin position="261"/>
        <end position="365"/>
    </location>
</feature>
<sequence>MTMLQLRETGYKTLEQLLLKDPDDAVQELGSLKQGLGKLLELTDIRYDLISLLFQVFHHVCQAQASNETINMLLDMLGRNHFISRHLTLHLIGMRTERSNTKLRVLPRCIQGIANVLSQLQQRLPRYLADVEVAATLLEDAVRYAEKSKILVNETIQEEVRQLVKFHETIQQEMLKKPRTDIEPIAPPPTNFRKHSVFPTSNELTDSFRPYLRANIKKGKYENVEHYLDVQFRLLREDFVRPLRKGISEYISTARPGKHDKRYEDIRIYYDVTLDEPLYSQSGVTFRIHFDESKLKGVRWQSSKRLIYGSLVILSPDDFKTLVFGTVANRKLDDLAKGFIEIKLERDEEIAEIFTEKTFIMAESSAYFEAYRHVLSRIQHVTEQSMPLTDYIISASPNIRPPAYIRNDRSIEYDLSPIVSGDVPNANQTAMRIKTVRILDDREWTRLGNTGLDESQLRAVQAALTQEMTVIQGPPGTGKTYIGLKIVHTLLQNKRIWKEAQVLGLTGRTGRANKPILLVCCTNHALDQFLEGVATYSSEGIVRVGGRSSSEALKRFNLNSLRSSKLREETPRHP</sequence>
<dbReference type="PANTHER" id="PTHR10887">
    <property type="entry name" value="DNA2/NAM7 HELICASE FAMILY"/>
    <property type="match status" value="1"/>
</dbReference>
<dbReference type="RefSeq" id="XP_030831937.1">
    <property type="nucleotide sequence ID" value="XM_030976077.1"/>
</dbReference>
<dbReference type="EnsemblMetazoa" id="XM_030976077">
    <property type="protein sequence ID" value="XP_030831937"/>
    <property type="gene ID" value="LOC115920376"/>
</dbReference>
<dbReference type="PANTHER" id="PTHR10887:SF341">
    <property type="entry name" value="NFX1-TYPE ZINC FINGER-CONTAINING PROTEIN 1"/>
    <property type="match status" value="1"/>
</dbReference>
<dbReference type="InterPro" id="IPR027417">
    <property type="entry name" value="P-loop_NTPase"/>
</dbReference>
<evidence type="ECO:0008006" key="5">
    <source>
        <dbReference type="Google" id="ProtNLM"/>
    </source>
</evidence>
<dbReference type="Pfam" id="PF13086">
    <property type="entry name" value="AAA_11"/>
    <property type="match status" value="1"/>
</dbReference>
<dbReference type="OrthoDB" id="2423195at2759"/>
<keyword evidence="4" id="KW-1185">Reference proteome</keyword>
<organism evidence="3 4">
    <name type="scientific">Strongylocentrotus purpuratus</name>
    <name type="common">Purple sea urchin</name>
    <dbReference type="NCBI Taxonomy" id="7668"/>
    <lineage>
        <taxon>Eukaryota</taxon>
        <taxon>Metazoa</taxon>
        <taxon>Echinodermata</taxon>
        <taxon>Eleutherozoa</taxon>
        <taxon>Echinozoa</taxon>
        <taxon>Echinoidea</taxon>
        <taxon>Euechinoidea</taxon>
        <taxon>Echinacea</taxon>
        <taxon>Camarodonta</taxon>
        <taxon>Echinidea</taxon>
        <taxon>Strongylocentrotidae</taxon>
        <taxon>Strongylocentrotus</taxon>
    </lineage>
</organism>
<dbReference type="OMA" id="NCDCANG"/>
<evidence type="ECO:0000259" key="2">
    <source>
        <dbReference type="Pfam" id="PF25396"/>
    </source>
</evidence>
<dbReference type="Gene3D" id="3.40.50.300">
    <property type="entry name" value="P-loop containing nucleotide triphosphate hydrolases"/>
    <property type="match status" value="1"/>
</dbReference>
<name>A0A7M7N6C9_STRPU</name>
<reference evidence="3" key="2">
    <citation type="submission" date="2021-01" db="UniProtKB">
        <authorList>
            <consortium name="EnsemblMetazoa"/>
        </authorList>
    </citation>
    <scope>IDENTIFICATION</scope>
</reference>
<dbReference type="SUPFAM" id="SSF52540">
    <property type="entry name" value="P-loop containing nucleoside triphosphate hydrolases"/>
    <property type="match status" value="1"/>
</dbReference>
<dbReference type="Proteomes" id="UP000007110">
    <property type="component" value="Unassembled WGS sequence"/>
</dbReference>
<proteinExistence type="predicted"/>
<evidence type="ECO:0000259" key="1">
    <source>
        <dbReference type="Pfam" id="PF13086"/>
    </source>
</evidence>
<dbReference type="GeneID" id="115920376"/>
<dbReference type="GO" id="GO:0004386">
    <property type="term" value="F:helicase activity"/>
    <property type="evidence" value="ECO:0007669"/>
    <property type="project" value="InterPro"/>
</dbReference>
<reference evidence="4" key="1">
    <citation type="submission" date="2015-02" db="EMBL/GenBank/DDBJ databases">
        <title>Genome sequencing for Strongylocentrotus purpuratus.</title>
        <authorList>
            <person name="Murali S."/>
            <person name="Liu Y."/>
            <person name="Vee V."/>
            <person name="English A."/>
            <person name="Wang M."/>
            <person name="Skinner E."/>
            <person name="Han Y."/>
            <person name="Muzny D.M."/>
            <person name="Worley K.C."/>
            <person name="Gibbs R.A."/>
        </authorList>
    </citation>
    <scope>NUCLEOTIDE SEQUENCE</scope>
</reference>
<dbReference type="Pfam" id="PF25396">
    <property type="entry name" value="ZNFX1"/>
    <property type="match status" value="1"/>
</dbReference>
<dbReference type="AlphaFoldDB" id="A0A7M7N6C9"/>
<dbReference type="InterPro" id="IPR045055">
    <property type="entry name" value="DNA2/NAM7-like"/>
</dbReference>
<evidence type="ECO:0000313" key="4">
    <source>
        <dbReference type="Proteomes" id="UP000007110"/>
    </source>
</evidence>
<accession>A0A7M7N6C9</accession>
<protein>
    <recommendedName>
        <fullName evidence="5">NFX1-type zinc finger-containing protein 1</fullName>
    </recommendedName>
</protein>
<evidence type="ECO:0000313" key="3">
    <source>
        <dbReference type="EnsemblMetazoa" id="XP_030831937"/>
    </source>
</evidence>
<dbReference type="InterPro" id="IPR057373">
    <property type="entry name" value="ZNFX1"/>
</dbReference>
<dbReference type="InterPro" id="IPR041677">
    <property type="entry name" value="DNA2/NAM7_AAA_11"/>
</dbReference>